<accession>A0A368F4X6</accession>
<dbReference type="InterPro" id="IPR040676">
    <property type="entry name" value="DUF5641"/>
</dbReference>
<name>A0A368F4X6_ANCCA</name>
<dbReference type="PANTHER" id="PTHR47331">
    <property type="entry name" value="PHD-TYPE DOMAIN-CONTAINING PROTEIN"/>
    <property type="match status" value="1"/>
</dbReference>
<feature type="domain" description="DUF5641" evidence="1">
    <location>
        <begin position="41"/>
        <end position="136"/>
    </location>
</feature>
<dbReference type="Proteomes" id="UP000252519">
    <property type="component" value="Unassembled WGS sequence"/>
</dbReference>
<dbReference type="EMBL" id="JOJR01013102">
    <property type="protein sequence ID" value="RCN25257.1"/>
    <property type="molecule type" value="Genomic_DNA"/>
</dbReference>
<dbReference type="OrthoDB" id="5872033at2759"/>
<reference evidence="2 3" key="1">
    <citation type="submission" date="2014-10" db="EMBL/GenBank/DDBJ databases">
        <title>Draft genome of the hookworm Ancylostoma caninum.</title>
        <authorList>
            <person name="Mitreva M."/>
        </authorList>
    </citation>
    <scope>NUCLEOTIDE SEQUENCE [LARGE SCALE GENOMIC DNA]</scope>
    <source>
        <strain evidence="2 3">Baltimore</strain>
    </source>
</reference>
<sequence>MTLSLSIPEGTTTEERDPAYLPPNEVRQIQHRQQVIDALHSSQQEVERFWNIWQQQYLLSLRETHRKYVSNRRQGKEHPEIGDVVLISDPVQPRNEWKMGRITQVRYGADGEVREAELVTSTRRKIRRPINLLIPLEIQEARATEGIAPTDSALAAHEPPQENQKTHVVRTHPYNLRERKPTNYAQERVTATTVTASRLFSPKWFLFYVMILSLTKTTSGNSTFFMSLQCAEKGVFINATAPQDFEICADRTCKVQHSAGNPLLVKFPPEVTLNSYKVLLKWKANDHLAVLETRC</sequence>
<proteinExistence type="predicted"/>
<feature type="non-terminal residue" evidence="2">
    <location>
        <position position="295"/>
    </location>
</feature>
<keyword evidence="3" id="KW-1185">Reference proteome</keyword>
<protein>
    <recommendedName>
        <fullName evidence="1">DUF5641 domain-containing protein</fullName>
    </recommendedName>
</protein>
<dbReference type="STRING" id="29170.A0A368F4X6"/>
<dbReference type="AlphaFoldDB" id="A0A368F4X6"/>
<dbReference type="PANTHER" id="PTHR47331:SF5">
    <property type="entry name" value="RIBONUCLEASE H"/>
    <property type="match status" value="1"/>
</dbReference>
<gene>
    <name evidence="2" type="ORF">ANCCAN_29032</name>
</gene>
<dbReference type="Pfam" id="PF18701">
    <property type="entry name" value="DUF5641"/>
    <property type="match status" value="1"/>
</dbReference>
<organism evidence="2 3">
    <name type="scientific">Ancylostoma caninum</name>
    <name type="common">Dog hookworm</name>
    <dbReference type="NCBI Taxonomy" id="29170"/>
    <lineage>
        <taxon>Eukaryota</taxon>
        <taxon>Metazoa</taxon>
        <taxon>Ecdysozoa</taxon>
        <taxon>Nematoda</taxon>
        <taxon>Chromadorea</taxon>
        <taxon>Rhabditida</taxon>
        <taxon>Rhabditina</taxon>
        <taxon>Rhabditomorpha</taxon>
        <taxon>Strongyloidea</taxon>
        <taxon>Ancylostomatidae</taxon>
        <taxon>Ancylostomatinae</taxon>
        <taxon>Ancylostoma</taxon>
    </lineage>
</organism>
<evidence type="ECO:0000313" key="3">
    <source>
        <dbReference type="Proteomes" id="UP000252519"/>
    </source>
</evidence>
<evidence type="ECO:0000313" key="2">
    <source>
        <dbReference type="EMBL" id="RCN25257.1"/>
    </source>
</evidence>
<evidence type="ECO:0000259" key="1">
    <source>
        <dbReference type="Pfam" id="PF18701"/>
    </source>
</evidence>
<comment type="caution">
    <text evidence="2">The sequence shown here is derived from an EMBL/GenBank/DDBJ whole genome shotgun (WGS) entry which is preliminary data.</text>
</comment>